<feature type="transmembrane region" description="Helical" evidence="1">
    <location>
        <begin position="21"/>
        <end position="44"/>
    </location>
</feature>
<keyword evidence="1" id="KW-0812">Transmembrane</keyword>
<evidence type="ECO:0000313" key="4">
    <source>
        <dbReference type="Proteomes" id="UP000366945"/>
    </source>
</evidence>
<keyword evidence="4" id="KW-1185">Reference proteome</keyword>
<sequence length="159" mass="16444">MKRYGTPMGSGLRQAHARGVAALEFMLILIILLPAFYVAVGFSINILARQMLTQAASEGGRAMLRAGTLSQRQSFATQAVGNTLAWPASSAVTTSFVPDTTYPCPASGATSSASQCIVHVNLSLNQPMTINWPGLGSLVPSTINGTAAVTLDTSTLGGS</sequence>
<protein>
    <submittedName>
        <fullName evidence="3">TadE family protein</fullName>
    </submittedName>
</protein>
<name>A0A5E4RDG3_9BURK</name>
<evidence type="ECO:0000259" key="2">
    <source>
        <dbReference type="Pfam" id="PF07811"/>
    </source>
</evidence>
<keyword evidence="1" id="KW-0472">Membrane</keyword>
<keyword evidence="1" id="KW-1133">Transmembrane helix</keyword>
<dbReference type="EMBL" id="CABPSK010000001">
    <property type="protein sequence ID" value="VVD61225.1"/>
    <property type="molecule type" value="Genomic_DNA"/>
</dbReference>
<feature type="domain" description="TadE-like" evidence="2">
    <location>
        <begin position="19"/>
        <end position="61"/>
    </location>
</feature>
<reference evidence="3 4" key="1">
    <citation type="submission" date="2019-08" db="EMBL/GenBank/DDBJ databases">
        <authorList>
            <person name="Peeters C."/>
        </authorList>
    </citation>
    <scope>NUCLEOTIDE SEQUENCE [LARGE SCALE GENOMIC DNA]</scope>
    <source>
        <strain evidence="3 4">LMG 31114</strain>
    </source>
</reference>
<gene>
    <name evidence="3" type="ORF">PPN31114_00108</name>
</gene>
<evidence type="ECO:0000313" key="3">
    <source>
        <dbReference type="EMBL" id="VVD61225.1"/>
    </source>
</evidence>
<dbReference type="Proteomes" id="UP000366945">
    <property type="component" value="Unassembled WGS sequence"/>
</dbReference>
<proteinExistence type="predicted"/>
<dbReference type="AlphaFoldDB" id="A0A5E4RDG3"/>
<dbReference type="Pfam" id="PF07811">
    <property type="entry name" value="TadE"/>
    <property type="match status" value="1"/>
</dbReference>
<organism evidence="3 4">
    <name type="scientific">Pandoraea pneumonica</name>
    <dbReference type="NCBI Taxonomy" id="2508299"/>
    <lineage>
        <taxon>Bacteria</taxon>
        <taxon>Pseudomonadati</taxon>
        <taxon>Pseudomonadota</taxon>
        <taxon>Betaproteobacteria</taxon>
        <taxon>Burkholderiales</taxon>
        <taxon>Burkholderiaceae</taxon>
        <taxon>Pandoraea</taxon>
    </lineage>
</organism>
<dbReference type="InterPro" id="IPR012495">
    <property type="entry name" value="TadE-like_dom"/>
</dbReference>
<evidence type="ECO:0000256" key="1">
    <source>
        <dbReference type="SAM" id="Phobius"/>
    </source>
</evidence>
<accession>A0A5E4RDG3</accession>